<protein>
    <submittedName>
        <fullName evidence="1">Uncharacterized protein</fullName>
    </submittedName>
</protein>
<gene>
    <name evidence="1" type="ORF">TIFTF001_029451</name>
</gene>
<evidence type="ECO:0000313" key="2">
    <source>
        <dbReference type="Proteomes" id="UP001187192"/>
    </source>
</evidence>
<organism evidence="1 2">
    <name type="scientific">Ficus carica</name>
    <name type="common">Common fig</name>
    <dbReference type="NCBI Taxonomy" id="3494"/>
    <lineage>
        <taxon>Eukaryota</taxon>
        <taxon>Viridiplantae</taxon>
        <taxon>Streptophyta</taxon>
        <taxon>Embryophyta</taxon>
        <taxon>Tracheophyta</taxon>
        <taxon>Spermatophyta</taxon>
        <taxon>Magnoliopsida</taxon>
        <taxon>eudicotyledons</taxon>
        <taxon>Gunneridae</taxon>
        <taxon>Pentapetalae</taxon>
        <taxon>rosids</taxon>
        <taxon>fabids</taxon>
        <taxon>Rosales</taxon>
        <taxon>Moraceae</taxon>
        <taxon>Ficeae</taxon>
        <taxon>Ficus</taxon>
    </lineage>
</organism>
<reference evidence="1" key="1">
    <citation type="submission" date="2023-07" db="EMBL/GenBank/DDBJ databases">
        <title>draft genome sequence of fig (Ficus carica).</title>
        <authorList>
            <person name="Takahashi T."/>
            <person name="Nishimura K."/>
        </authorList>
    </citation>
    <scope>NUCLEOTIDE SEQUENCE</scope>
</reference>
<sequence>MASSTTHAASSILRRVHQGTHEAFPLSLATLRPYRRSTSRKVVMFIAWIVELGRFHPKWPKSVPYIFVHNGESCGASYEGQGTFPGGSNDVCVQKDFRPLRSSVRGHLIDERWLLGFWLD</sequence>
<comment type="caution">
    <text evidence="1">The sequence shown here is derived from an EMBL/GenBank/DDBJ whole genome shotgun (WGS) entry which is preliminary data.</text>
</comment>
<dbReference type="Proteomes" id="UP001187192">
    <property type="component" value="Unassembled WGS sequence"/>
</dbReference>
<proteinExistence type="predicted"/>
<evidence type="ECO:0000313" key="1">
    <source>
        <dbReference type="EMBL" id="GMN60354.1"/>
    </source>
</evidence>
<keyword evidence="2" id="KW-1185">Reference proteome</keyword>
<accession>A0AA88DRT7</accession>
<dbReference type="AlphaFoldDB" id="A0AA88DRT7"/>
<dbReference type="EMBL" id="BTGU01000098">
    <property type="protein sequence ID" value="GMN60354.1"/>
    <property type="molecule type" value="Genomic_DNA"/>
</dbReference>
<name>A0AA88DRT7_FICCA</name>